<evidence type="ECO:0000313" key="5">
    <source>
        <dbReference type="Proteomes" id="UP000198940"/>
    </source>
</evidence>
<dbReference type="EMBL" id="FOKU01000010">
    <property type="protein sequence ID" value="SFC38250.1"/>
    <property type="molecule type" value="Genomic_DNA"/>
</dbReference>
<accession>A0A1M7B721</accession>
<organism evidence="3 4">
    <name type="scientific">Flagellimonas taeanensis</name>
    <dbReference type="NCBI Taxonomy" id="1005926"/>
    <lineage>
        <taxon>Bacteria</taxon>
        <taxon>Pseudomonadati</taxon>
        <taxon>Bacteroidota</taxon>
        <taxon>Flavobacteriia</taxon>
        <taxon>Flavobacteriales</taxon>
        <taxon>Flavobacteriaceae</taxon>
        <taxon>Flagellimonas</taxon>
    </lineage>
</organism>
<dbReference type="Proteomes" id="UP000198940">
    <property type="component" value="Unassembled WGS sequence"/>
</dbReference>
<evidence type="ECO:0000313" key="4">
    <source>
        <dbReference type="Proteomes" id="UP000184031"/>
    </source>
</evidence>
<evidence type="ECO:0000256" key="1">
    <source>
        <dbReference type="SAM" id="SignalP"/>
    </source>
</evidence>
<dbReference type="STRING" id="1055723.SAMN05216293_3607"/>
<keyword evidence="5" id="KW-1185">Reference proteome</keyword>
<sequence length="138" mass="15712">MKSFFHRLLSFSLALTVFFSTMSFTVESHYCADDLVDFSFFNNASWCNDMPDDSFTKACEISAVPCCSSDQLVVEGRDDLNKVSFESLTLDQQIFVATFTYSYLSLFQVGEKETIPFANYTPPLLVRDVLLLDQTFLI</sequence>
<protein>
    <recommendedName>
        <fullName evidence="6">Secreted protein</fullName>
    </recommendedName>
</protein>
<dbReference type="InterPro" id="IPR058060">
    <property type="entry name" value="HYC_CC_PP"/>
</dbReference>
<evidence type="ECO:0000313" key="3">
    <source>
        <dbReference type="EMBL" id="SHL50805.1"/>
    </source>
</evidence>
<comment type="caution">
    <text evidence="3">The sequence shown here is derived from an EMBL/GenBank/DDBJ whole genome shotgun (WGS) entry which is preliminary data.</text>
</comment>
<evidence type="ECO:0008006" key="6">
    <source>
        <dbReference type="Google" id="ProtNLM"/>
    </source>
</evidence>
<dbReference type="OrthoDB" id="1493875at2"/>
<reference evidence="3 4" key="1">
    <citation type="submission" date="2016-11" db="EMBL/GenBank/DDBJ databases">
        <authorList>
            <person name="Varghese N."/>
            <person name="Submissions S."/>
        </authorList>
    </citation>
    <scope>NUCLEOTIDE SEQUENCE [LARGE SCALE GENOMIC DNA]</scope>
    <source>
        <strain evidence="3 4">CGMCC 1.12174</strain>
        <strain evidence="2 5">DSM 26351</strain>
    </source>
</reference>
<feature type="chain" id="PRO_5009924008" description="Secreted protein" evidence="1">
    <location>
        <begin position="29"/>
        <end position="138"/>
    </location>
</feature>
<keyword evidence="1" id="KW-0732">Signal</keyword>
<dbReference type="AlphaFoldDB" id="A0A1M7B721"/>
<gene>
    <name evidence="2" type="ORF">SAMN04487891_11048</name>
    <name evidence="3" type="ORF">SAMN05216293_3607</name>
</gene>
<dbReference type="NCBIfam" id="NF047658">
    <property type="entry name" value="HYC_CC_PP"/>
    <property type="match status" value="1"/>
</dbReference>
<dbReference type="InterPro" id="IPR058512">
    <property type="entry name" value="DUF8199"/>
</dbReference>
<dbReference type="EMBL" id="FRAT01000011">
    <property type="protein sequence ID" value="SHL50805.1"/>
    <property type="molecule type" value="Genomic_DNA"/>
</dbReference>
<dbReference type="Proteomes" id="UP000184031">
    <property type="component" value="Unassembled WGS sequence"/>
</dbReference>
<dbReference type="Pfam" id="PF26622">
    <property type="entry name" value="DUF8199"/>
    <property type="match status" value="1"/>
</dbReference>
<evidence type="ECO:0000313" key="2">
    <source>
        <dbReference type="EMBL" id="SFC38250.1"/>
    </source>
</evidence>
<feature type="signal peptide" evidence="1">
    <location>
        <begin position="1"/>
        <end position="28"/>
    </location>
</feature>
<proteinExistence type="predicted"/>
<name>A0A1M7B721_9FLAO</name>
<dbReference type="RefSeq" id="WP_072882285.1">
    <property type="nucleotide sequence ID" value="NZ_FOKU01000010.1"/>
</dbReference>